<protein>
    <recommendedName>
        <fullName evidence="9">Transport permease protein</fullName>
    </recommendedName>
</protein>
<evidence type="ECO:0000256" key="8">
    <source>
        <dbReference type="ARBA" id="ARBA00023136"/>
    </source>
</evidence>
<accession>A0A941IKI0</accession>
<comment type="caution">
    <text evidence="9">Lacks conserved residue(s) required for the propagation of feature annotation.</text>
</comment>
<gene>
    <name evidence="11" type="ORF">KDK95_17580</name>
</gene>
<feature type="transmembrane region" description="Helical" evidence="9">
    <location>
        <begin position="148"/>
        <end position="176"/>
    </location>
</feature>
<dbReference type="InterPro" id="IPR047817">
    <property type="entry name" value="ABC2_TM_bact-type"/>
</dbReference>
<keyword evidence="8 9" id="KW-0472">Membrane</keyword>
<keyword evidence="4 9" id="KW-1003">Cell membrane</keyword>
<dbReference type="RefSeq" id="WP_212519272.1">
    <property type="nucleotide sequence ID" value="NZ_JAGSOH010000049.1"/>
</dbReference>
<keyword evidence="3 9" id="KW-0813">Transport</keyword>
<organism evidence="11 12">
    <name type="scientific">Actinospica acidithermotolerans</name>
    <dbReference type="NCBI Taxonomy" id="2828514"/>
    <lineage>
        <taxon>Bacteria</taxon>
        <taxon>Bacillati</taxon>
        <taxon>Actinomycetota</taxon>
        <taxon>Actinomycetes</taxon>
        <taxon>Catenulisporales</taxon>
        <taxon>Actinospicaceae</taxon>
        <taxon>Actinospica</taxon>
    </lineage>
</organism>
<dbReference type="AlphaFoldDB" id="A0A941IKI0"/>
<evidence type="ECO:0000256" key="5">
    <source>
        <dbReference type="ARBA" id="ARBA00022519"/>
    </source>
</evidence>
<name>A0A941IKI0_9ACTN</name>
<evidence type="ECO:0000256" key="9">
    <source>
        <dbReference type="RuleBase" id="RU361157"/>
    </source>
</evidence>
<dbReference type="Pfam" id="PF01061">
    <property type="entry name" value="ABC2_membrane"/>
    <property type="match status" value="1"/>
</dbReference>
<feature type="transmembrane region" description="Helical" evidence="9">
    <location>
        <begin position="81"/>
        <end position="102"/>
    </location>
</feature>
<evidence type="ECO:0000256" key="4">
    <source>
        <dbReference type="ARBA" id="ARBA00022475"/>
    </source>
</evidence>
<evidence type="ECO:0000313" key="11">
    <source>
        <dbReference type="EMBL" id="MBR7828133.1"/>
    </source>
</evidence>
<proteinExistence type="inferred from homology"/>
<evidence type="ECO:0000313" key="12">
    <source>
        <dbReference type="Proteomes" id="UP000676325"/>
    </source>
</evidence>
<comment type="subcellular location">
    <subcellularLocation>
        <location evidence="1">Cell inner membrane</location>
        <topology evidence="1">Multi-pass membrane protein</topology>
    </subcellularLocation>
    <subcellularLocation>
        <location evidence="9">Cell membrane</location>
        <topology evidence="9">Multi-pass membrane protein</topology>
    </subcellularLocation>
</comment>
<comment type="similarity">
    <text evidence="2 9">Belongs to the ABC-2 integral membrane protein family.</text>
</comment>
<feature type="domain" description="ABC transmembrane type-2" evidence="10">
    <location>
        <begin position="75"/>
        <end position="319"/>
    </location>
</feature>
<feature type="transmembrane region" description="Helical" evidence="9">
    <location>
        <begin position="182"/>
        <end position="206"/>
    </location>
</feature>
<keyword evidence="5" id="KW-0997">Cell inner membrane</keyword>
<sequence length="326" mass="36214">MSEPGGIVLEELPPPALDPEYADLGGVALAAKYGLKQSGKRPPLFEYAAQLWQRRHFITGYATAKNRSLYSNARLGQLWQLLTPVLNVAVYYFVFGILFTQSRGVPKFLLFLVIGVFLFNFLQTSMINGSRSISDQLVLIRALHFPRACLPMSATIIQLQQLGFSMIIVVGVALGLQETPTLRWLLVIPALILFSVFCNGMAMIVARMGSVLTDTAQLLPFISRTWMYLCGVMYSIASVTDRAGIPHWVKLALYYDPPALFITVVRNCMISMPSRASYATAADYQAAVNSLHQPAFAWAFLVFWALLAGVGGFVYFWKAEEQYGRG</sequence>
<evidence type="ECO:0000256" key="1">
    <source>
        <dbReference type="ARBA" id="ARBA00004429"/>
    </source>
</evidence>
<feature type="transmembrane region" description="Helical" evidence="9">
    <location>
        <begin position="295"/>
        <end position="317"/>
    </location>
</feature>
<dbReference type="PROSITE" id="PS51012">
    <property type="entry name" value="ABC_TM2"/>
    <property type="match status" value="1"/>
</dbReference>
<evidence type="ECO:0000256" key="2">
    <source>
        <dbReference type="ARBA" id="ARBA00007783"/>
    </source>
</evidence>
<keyword evidence="6 9" id="KW-0812">Transmembrane</keyword>
<evidence type="ECO:0000256" key="7">
    <source>
        <dbReference type="ARBA" id="ARBA00022989"/>
    </source>
</evidence>
<dbReference type="EMBL" id="JAGSOH010000049">
    <property type="protein sequence ID" value="MBR7828133.1"/>
    <property type="molecule type" value="Genomic_DNA"/>
</dbReference>
<keyword evidence="7 9" id="KW-1133">Transmembrane helix</keyword>
<reference evidence="11" key="1">
    <citation type="submission" date="2021-04" db="EMBL/GenBank/DDBJ databases">
        <title>Genome based classification of Actinospica acidithermotolerans sp. nov., an actinobacterium isolated from an Indonesian hot spring.</title>
        <authorList>
            <person name="Kusuma A.B."/>
            <person name="Putra K.E."/>
            <person name="Nafisah S."/>
            <person name="Loh J."/>
            <person name="Nouioui I."/>
            <person name="Goodfellow M."/>
        </authorList>
    </citation>
    <scope>NUCLEOTIDE SEQUENCE</scope>
    <source>
        <strain evidence="11">MGRD01-02</strain>
    </source>
</reference>
<dbReference type="InterPro" id="IPR013525">
    <property type="entry name" value="ABC2_TM"/>
</dbReference>
<dbReference type="GO" id="GO:0140359">
    <property type="term" value="F:ABC-type transporter activity"/>
    <property type="evidence" value="ECO:0007669"/>
    <property type="project" value="InterPro"/>
</dbReference>
<dbReference type="PANTHER" id="PTHR30413:SF8">
    <property type="entry name" value="TRANSPORT PERMEASE PROTEIN"/>
    <property type="match status" value="1"/>
</dbReference>
<evidence type="ECO:0000256" key="6">
    <source>
        <dbReference type="ARBA" id="ARBA00022692"/>
    </source>
</evidence>
<dbReference type="GO" id="GO:0015920">
    <property type="term" value="P:lipopolysaccharide transport"/>
    <property type="evidence" value="ECO:0007669"/>
    <property type="project" value="TreeGrafter"/>
</dbReference>
<dbReference type="Proteomes" id="UP000676325">
    <property type="component" value="Unassembled WGS sequence"/>
</dbReference>
<comment type="caution">
    <text evidence="11">The sequence shown here is derived from an EMBL/GenBank/DDBJ whole genome shotgun (WGS) entry which is preliminary data.</text>
</comment>
<evidence type="ECO:0000259" key="10">
    <source>
        <dbReference type="PROSITE" id="PS51012"/>
    </source>
</evidence>
<feature type="transmembrane region" description="Helical" evidence="9">
    <location>
        <begin position="108"/>
        <end position="127"/>
    </location>
</feature>
<dbReference type="PANTHER" id="PTHR30413">
    <property type="entry name" value="INNER MEMBRANE TRANSPORT PERMEASE"/>
    <property type="match status" value="1"/>
</dbReference>
<evidence type="ECO:0000256" key="3">
    <source>
        <dbReference type="ARBA" id="ARBA00022448"/>
    </source>
</evidence>
<dbReference type="GO" id="GO:0005886">
    <property type="term" value="C:plasma membrane"/>
    <property type="evidence" value="ECO:0007669"/>
    <property type="project" value="UniProtKB-SubCell"/>
</dbReference>
<keyword evidence="12" id="KW-1185">Reference proteome</keyword>